<accession>A0A6I8MG19</accession>
<evidence type="ECO:0000313" key="2">
    <source>
        <dbReference type="Proteomes" id="UP000423525"/>
    </source>
</evidence>
<sequence length="146" mass="17167">MLHFSVESAAVFDPADYSFRMSDKTFTLNINGYEYEMPYWSFPWISYAVNTLNEGGVPLNLRTSSFPSLWIKPDYDVQFVFPDPADPEIPERLTEKERHQVMDLFDGDRMYGYRVLDVSMDDGEPIFFEWDDPKFNKRGTFDSEPE</sequence>
<organism evidence="1 2">
    <name type="scientific">Corynebacterium rouxii</name>
    <dbReference type="NCBI Taxonomy" id="2719119"/>
    <lineage>
        <taxon>Bacteria</taxon>
        <taxon>Bacillati</taxon>
        <taxon>Actinomycetota</taxon>
        <taxon>Actinomycetes</taxon>
        <taxon>Mycobacteriales</taxon>
        <taxon>Corynebacteriaceae</taxon>
        <taxon>Corynebacterium</taxon>
    </lineage>
</organism>
<reference evidence="1 2" key="1">
    <citation type="submission" date="2019-11" db="EMBL/GenBank/DDBJ databases">
        <authorList>
            <person name="Brisse S."/>
        </authorList>
    </citation>
    <scope>NUCLEOTIDE SEQUENCE [LARGE SCALE GENOMIC DNA]</scope>
    <source>
        <strain evidence="1">FRC0190</strain>
    </source>
</reference>
<name>A0A6I8MG19_9CORY</name>
<dbReference type="AlphaFoldDB" id="A0A6I8MG19"/>
<dbReference type="Proteomes" id="UP000423525">
    <property type="component" value="Chromosome"/>
</dbReference>
<dbReference type="EMBL" id="LR738855">
    <property type="protein sequence ID" value="VZH84157.1"/>
    <property type="molecule type" value="Genomic_DNA"/>
</dbReference>
<evidence type="ECO:0000313" key="1">
    <source>
        <dbReference type="EMBL" id="VZH84157.1"/>
    </source>
</evidence>
<proteinExistence type="predicted"/>
<protein>
    <submittedName>
        <fullName evidence="1">Uncharacterized protein</fullName>
    </submittedName>
</protein>
<gene>
    <name evidence="1" type="ORF">FRC0190_00195</name>
</gene>
<dbReference type="KEGG" id="crf:FRC0190_00195"/>